<dbReference type="SUPFAM" id="SSF57716">
    <property type="entry name" value="Glucocorticoid receptor-like (DNA-binding domain)"/>
    <property type="match status" value="1"/>
</dbReference>
<feature type="region of interest" description="Disordered" evidence="7">
    <location>
        <begin position="637"/>
        <end position="691"/>
    </location>
</feature>
<evidence type="ECO:0000256" key="6">
    <source>
        <dbReference type="PROSITE-ProRule" id="PRU00309"/>
    </source>
</evidence>
<accession>A0AAY5KYN2</accession>
<evidence type="ECO:0008006" key="12">
    <source>
        <dbReference type="Google" id="ProtNLM"/>
    </source>
</evidence>
<dbReference type="InterPro" id="IPR013087">
    <property type="entry name" value="Znf_C2H2_type"/>
</dbReference>
<feature type="region of interest" description="Disordered" evidence="7">
    <location>
        <begin position="436"/>
        <end position="488"/>
    </location>
</feature>
<feature type="domain" description="C2H2-type" evidence="8">
    <location>
        <begin position="738"/>
        <end position="761"/>
    </location>
</feature>
<reference evidence="10" key="3">
    <citation type="submission" date="2025-09" db="UniProtKB">
        <authorList>
            <consortium name="Ensembl"/>
        </authorList>
    </citation>
    <scope>IDENTIFICATION</scope>
</reference>
<dbReference type="PROSITE" id="PS00028">
    <property type="entry name" value="ZINC_FINGER_C2H2_1"/>
    <property type="match status" value="1"/>
</dbReference>
<reference evidence="10 11" key="1">
    <citation type="submission" date="2020-02" db="EMBL/GenBank/DDBJ databases">
        <title>Esox lucius (northern pike) genome, fEsoLuc1, primary haplotype.</title>
        <authorList>
            <person name="Myers G."/>
            <person name="Karagic N."/>
            <person name="Meyer A."/>
            <person name="Pippel M."/>
            <person name="Reichard M."/>
            <person name="Winkler S."/>
            <person name="Tracey A."/>
            <person name="Sims Y."/>
            <person name="Howe K."/>
            <person name="Rhie A."/>
            <person name="Formenti G."/>
            <person name="Durbin R."/>
            <person name="Fedrigo O."/>
            <person name="Jarvis E.D."/>
        </authorList>
    </citation>
    <scope>NUCLEOTIDE SEQUENCE [LARGE SCALE GENOMIC DNA]</scope>
</reference>
<proteinExistence type="predicted"/>
<feature type="region of interest" description="Disordered" evidence="7">
    <location>
        <begin position="571"/>
        <end position="598"/>
    </location>
</feature>
<dbReference type="SMART" id="SM00692">
    <property type="entry name" value="DM3"/>
    <property type="match status" value="1"/>
</dbReference>
<dbReference type="PROSITE" id="PS50157">
    <property type="entry name" value="ZINC_FINGER_C2H2_2"/>
    <property type="match status" value="1"/>
</dbReference>
<organism evidence="10 11">
    <name type="scientific">Esox lucius</name>
    <name type="common">Northern pike</name>
    <dbReference type="NCBI Taxonomy" id="8010"/>
    <lineage>
        <taxon>Eukaryota</taxon>
        <taxon>Metazoa</taxon>
        <taxon>Chordata</taxon>
        <taxon>Craniata</taxon>
        <taxon>Vertebrata</taxon>
        <taxon>Euteleostomi</taxon>
        <taxon>Actinopterygii</taxon>
        <taxon>Neopterygii</taxon>
        <taxon>Teleostei</taxon>
        <taxon>Protacanthopterygii</taxon>
        <taxon>Esociformes</taxon>
        <taxon>Esocidae</taxon>
        <taxon>Esox</taxon>
    </lineage>
</organism>
<keyword evidence="4 6" id="KW-0238">DNA-binding</keyword>
<feature type="domain" description="THAP-type" evidence="9">
    <location>
        <begin position="1"/>
        <end position="81"/>
    </location>
</feature>
<dbReference type="GO" id="GO:0051315">
    <property type="term" value="P:attachment of mitotic spindle microtubules to kinetochore"/>
    <property type="evidence" value="ECO:0007669"/>
    <property type="project" value="InterPro"/>
</dbReference>
<keyword evidence="11" id="KW-1185">Reference proteome</keyword>
<keyword evidence="2 5" id="KW-0863">Zinc-finger</keyword>
<dbReference type="SMART" id="SM00980">
    <property type="entry name" value="THAP"/>
    <property type="match status" value="1"/>
</dbReference>
<evidence type="ECO:0000259" key="9">
    <source>
        <dbReference type="PROSITE" id="PS50950"/>
    </source>
</evidence>
<dbReference type="AlphaFoldDB" id="A0AAY5KYN2"/>
<dbReference type="Ensembl" id="ENSELUT00000111071.1">
    <property type="protein sequence ID" value="ENSELUP00000093846.1"/>
    <property type="gene ID" value="ENSELUG00000029449.2"/>
</dbReference>
<sequence>MPSRYNTCKCIVPGCKPSKSVSFHYFPKDYVVFRKWVEFASLNENDVLNSTRMCESHFSKECFRPRTKKNRLWVGAVPTIYPGESSSRTKVSPDVCRTDDNNQHSPNQEVPDPCMNSTFVTEDSEPKHDAETMDVIGSKEAEVKEVKESTEALRDIKESKEAVRDVKDSTKAVRDVKDSTKAVRDVKDSTKAVRDVKDSTKAVRDAKESTKAVRDAKESTKAVRDAKESTKAVRDAKESTKAVRDAKESKEAVRDAKESKEAVRDAKESKEAVRDAKESKEAVRDTKESKEAVRNIKESKVAVRNIKESKEAVRDAKESKEAVRDVKESKKAVRDVKESKKAVRDVKESKKPVRDAKESKKAVRDAKESKEAVRNIKESKEAVRDAKESDEALRDIRESNKAVGNLQESKEAVRDVLESKDVSRSIVRDGRNLESKEFESKEANVNMNEPQGTVRGVKEPVEVKGAATELKRQTSSSGGRGRDRDRSESDSLLQHLQCSYCMLQCKSHCSYFIHMAKFHPSRLDDTPVGRLGNAIFYQRTARLFHCNVCFHTVREFPRLYDHLLTRHCLSDKGQGGGGEEGEEGCEEGDGDGDGERCSIRDGGPLKNCRLLPRESMAVDEENGGPKKEKEECIKGEEEMEVGEDHDESSQLASRPLKRKRGSTASSEKDEQDEEEEELQTANSNKKSDKHKKEEEAFLSKYIQRQGGRFNCRLCGWRTKMKGRAIYHVSYKHDVPKPYSCKECSKVFILESSMLNHIYHNHRQGMYHCLFCPFSSDVVWGIKRHGNRCNARSEEGEEEEVSDGDE</sequence>
<dbReference type="GO" id="GO:0008270">
    <property type="term" value="F:zinc ion binding"/>
    <property type="evidence" value="ECO:0007669"/>
    <property type="project" value="UniProtKB-KW"/>
</dbReference>
<dbReference type="InterPro" id="IPR039330">
    <property type="entry name" value="CAMP"/>
</dbReference>
<dbReference type="PROSITE" id="PS50950">
    <property type="entry name" value="ZF_THAP"/>
    <property type="match status" value="1"/>
</dbReference>
<dbReference type="GeneTree" id="ENSGT00940000172021"/>
<evidence type="ECO:0000313" key="10">
    <source>
        <dbReference type="Ensembl" id="ENSELUP00000093846.1"/>
    </source>
</evidence>
<dbReference type="Proteomes" id="UP000265140">
    <property type="component" value="Chromosome 22"/>
</dbReference>
<keyword evidence="3" id="KW-0862">Zinc</keyword>
<evidence type="ECO:0000256" key="3">
    <source>
        <dbReference type="ARBA" id="ARBA00022833"/>
    </source>
</evidence>
<dbReference type="InterPro" id="IPR006612">
    <property type="entry name" value="THAP_Znf"/>
</dbReference>
<evidence type="ECO:0000313" key="11">
    <source>
        <dbReference type="Proteomes" id="UP000265140"/>
    </source>
</evidence>
<feature type="compositionally biased region" description="Acidic residues" evidence="7">
    <location>
        <begin position="579"/>
        <end position="592"/>
    </location>
</feature>
<feature type="region of interest" description="Disordered" evidence="7">
    <location>
        <begin position="184"/>
        <end position="293"/>
    </location>
</feature>
<reference evidence="10" key="2">
    <citation type="submission" date="2025-08" db="UniProtKB">
        <authorList>
            <consortium name="Ensembl"/>
        </authorList>
    </citation>
    <scope>IDENTIFICATION</scope>
</reference>
<feature type="region of interest" description="Disordered" evidence="7">
    <location>
        <begin position="309"/>
        <end position="391"/>
    </location>
</feature>
<protein>
    <recommendedName>
        <fullName evidence="12">THAP-type domain-containing protein</fullName>
    </recommendedName>
</protein>
<feature type="compositionally biased region" description="Acidic residues" evidence="7">
    <location>
        <begin position="669"/>
        <end position="678"/>
    </location>
</feature>
<dbReference type="Pfam" id="PF05485">
    <property type="entry name" value="THAP"/>
    <property type="match status" value="1"/>
</dbReference>
<evidence type="ECO:0000259" key="8">
    <source>
        <dbReference type="PROSITE" id="PS50157"/>
    </source>
</evidence>
<dbReference type="GO" id="GO:0003677">
    <property type="term" value="F:DNA binding"/>
    <property type="evidence" value="ECO:0007669"/>
    <property type="project" value="UniProtKB-UniRule"/>
</dbReference>
<dbReference type="SUPFAM" id="SSF57667">
    <property type="entry name" value="beta-beta-alpha zinc fingers"/>
    <property type="match status" value="1"/>
</dbReference>
<keyword evidence="1" id="KW-0479">Metal-binding</keyword>
<evidence type="ECO:0000256" key="4">
    <source>
        <dbReference type="ARBA" id="ARBA00023125"/>
    </source>
</evidence>
<dbReference type="InterPro" id="IPR036236">
    <property type="entry name" value="Znf_C2H2_sf"/>
</dbReference>
<evidence type="ECO:0000256" key="2">
    <source>
        <dbReference type="ARBA" id="ARBA00022771"/>
    </source>
</evidence>
<name>A0AAY5KYN2_ESOLU</name>
<dbReference type="PANTHER" id="PTHR37354:SF1">
    <property type="entry name" value="CHROMOSOME ALIGNMENT-MAINTAINING PHOSPHOPROTEIN 1"/>
    <property type="match status" value="1"/>
</dbReference>
<dbReference type="Gene3D" id="3.30.160.60">
    <property type="entry name" value="Classic Zinc Finger"/>
    <property type="match status" value="1"/>
</dbReference>
<dbReference type="SMART" id="SM00355">
    <property type="entry name" value="ZnF_C2H2"/>
    <property type="match status" value="4"/>
</dbReference>
<feature type="compositionally biased region" description="Acidic residues" evidence="7">
    <location>
        <begin position="637"/>
        <end position="646"/>
    </location>
</feature>
<dbReference type="PANTHER" id="PTHR37354">
    <property type="entry name" value="CHROMOSOME ALIGNMENT-MAINTAINING PHOSPHOPROTEIN 1"/>
    <property type="match status" value="1"/>
</dbReference>
<evidence type="ECO:0000256" key="5">
    <source>
        <dbReference type="PROSITE-ProRule" id="PRU00042"/>
    </source>
</evidence>
<evidence type="ECO:0000256" key="1">
    <source>
        <dbReference type="ARBA" id="ARBA00022723"/>
    </source>
</evidence>
<evidence type="ECO:0000256" key="7">
    <source>
        <dbReference type="SAM" id="MobiDB-lite"/>
    </source>
</evidence>